<dbReference type="CDD" id="cd00685">
    <property type="entry name" value="Trans_IPPS_HT"/>
    <property type="match status" value="1"/>
</dbReference>
<dbReference type="SUPFAM" id="SSF48576">
    <property type="entry name" value="Terpenoid synthases"/>
    <property type="match status" value="1"/>
</dbReference>
<dbReference type="InterPro" id="IPR008949">
    <property type="entry name" value="Isoprenoid_synthase_dom_sf"/>
</dbReference>
<dbReference type="NCBIfam" id="NF045485">
    <property type="entry name" value="FPPsyn"/>
    <property type="match status" value="1"/>
</dbReference>
<dbReference type="GO" id="GO:0016740">
    <property type="term" value="F:transferase activity"/>
    <property type="evidence" value="ECO:0007669"/>
    <property type="project" value="UniProtKB-KW"/>
</dbReference>
<dbReference type="InterPro" id="IPR053378">
    <property type="entry name" value="Prenyl_diphosphate_synthase"/>
</dbReference>
<protein>
    <recommendedName>
        <fullName evidence="11">Geranylgeranyl diphosphate synthase</fullName>
    </recommendedName>
</protein>
<dbReference type="SFLD" id="SFLDS00005">
    <property type="entry name" value="Isoprenoid_Synthase_Type_I"/>
    <property type="match status" value="1"/>
</dbReference>
<keyword evidence="6" id="KW-0460">Magnesium</keyword>
<dbReference type="PANTHER" id="PTHR43281">
    <property type="entry name" value="FARNESYL DIPHOSPHATE SYNTHASE"/>
    <property type="match status" value="1"/>
</dbReference>
<gene>
    <name evidence="9" type="ORF">R1sor_017099</name>
</gene>
<evidence type="ECO:0000313" key="9">
    <source>
        <dbReference type="EMBL" id="KAL3699077.1"/>
    </source>
</evidence>
<dbReference type="SFLD" id="SFLDG01017">
    <property type="entry name" value="Polyprenyl_Transferase_Like"/>
    <property type="match status" value="1"/>
</dbReference>
<dbReference type="EMBL" id="JBJQOH010000001">
    <property type="protein sequence ID" value="KAL3699077.1"/>
    <property type="molecule type" value="Genomic_DNA"/>
</dbReference>
<dbReference type="Pfam" id="PF00348">
    <property type="entry name" value="polyprenyl_synt"/>
    <property type="match status" value="1"/>
</dbReference>
<evidence type="ECO:0000256" key="8">
    <source>
        <dbReference type="RuleBase" id="RU004466"/>
    </source>
</evidence>
<sequence length="427" mass="46713">MDRSFLTELAQQSTPEISTFIHVAKFTKLLKHETFRYSVALFAHRLPVLNMSSEARLCSSLTRSENLPLMIPGTGNLRMSTEPGSRPSSSVSLQVSAPVVEELSTVRGVIQDAKAFNFSDYMKEKAAAVNDALELAVPLQYPEKVTEAMRYSLLAGGKRVRPVLCIAACELVGGKQEAVMPTACAVEMIHTMSLIHDDLPCMDNDDLRRGVPSNHKKYGEDTALLAGDALLAFAFEHIARDTCGVPAERVLRVISHLGKAVGAEGLVAGQVVDIMSERDPSVTLETLEYIHLHKTASLLESSVVCGAIIGGASEEEIETLSKYAQYVGLSFQVIDDILDVSQSSEELGKTAGKDLLLDKATYPKLLGLEKSRELATELTHKAKEQLSMFDAVKCLPLLGVAGYIANRIRILRRMAELAYLEDFCRRN</sequence>
<evidence type="ECO:0008006" key="11">
    <source>
        <dbReference type="Google" id="ProtNLM"/>
    </source>
</evidence>
<proteinExistence type="inferred from homology"/>
<dbReference type="PROSITE" id="PS00723">
    <property type="entry name" value="POLYPRENYL_SYNTHASE_1"/>
    <property type="match status" value="1"/>
</dbReference>
<reference evidence="9 10" key="1">
    <citation type="submission" date="2024-09" db="EMBL/GenBank/DDBJ databases">
        <title>Chromosome-scale assembly of Riccia sorocarpa.</title>
        <authorList>
            <person name="Paukszto L."/>
        </authorList>
    </citation>
    <scope>NUCLEOTIDE SEQUENCE [LARGE SCALE GENOMIC DNA]</scope>
    <source>
        <strain evidence="9">LP-2024</strain>
        <tissue evidence="9">Aerial parts of the thallus</tissue>
    </source>
</reference>
<dbReference type="AlphaFoldDB" id="A0ABD3I5U0"/>
<evidence type="ECO:0000313" key="10">
    <source>
        <dbReference type="Proteomes" id="UP001633002"/>
    </source>
</evidence>
<evidence type="ECO:0000256" key="5">
    <source>
        <dbReference type="ARBA" id="ARBA00022723"/>
    </source>
</evidence>
<keyword evidence="7" id="KW-0414">Isoprene biosynthesis</keyword>
<dbReference type="Proteomes" id="UP001633002">
    <property type="component" value="Unassembled WGS sequence"/>
</dbReference>
<dbReference type="PROSITE" id="PS00444">
    <property type="entry name" value="POLYPRENYL_SYNTHASE_2"/>
    <property type="match status" value="1"/>
</dbReference>
<evidence type="ECO:0000256" key="4">
    <source>
        <dbReference type="ARBA" id="ARBA00022679"/>
    </source>
</evidence>
<dbReference type="GO" id="GO:0008299">
    <property type="term" value="P:isoprenoid biosynthetic process"/>
    <property type="evidence" value="ECO:0007669"/>
    <property type="project" value="UniProtKB-KW"/>
</dbReference>
<dbReference type="PANTHER" id="PTHR43281:SF1">
    <property type="entry name" value="FARNESYL DIPHOSPHATE SYNTHASE"/>
    <property type="match status" value="1"/>
</dbReference>
<evidence type="ECO:0000256" key="1">
    <source>
        <dbReference type="ARBA" id="ARBA00001946"/>
    </source>
</evidence>
<keyword evidence="10" id="KW-1185">Reference proteome</keyword>
<dbReference type="Gene3D" id="1.10.600.10">
    <property type="entry name" value="Farnesyl Diphosphate Synthase"/>
    <property type="match status" value="1"/>
</dbReference>
<dbReference type="InterPro" id="IPR000092">
    <property type="entry name" value="Polyprenyl_synt"/>
</dbReference>
<dbReference type="InterPro" id="IPR033749">
    <property type="entry name" value="Polyprenyl_synt_CS"/>
</dbReference>
<evidence type="ECO:0000256" key="2">
    <source>
        <dbReference type="ARBA" id="ARBA00005128"/>
    </source>
</evidence>
<name>A0ABD3I5U0_9MARC</name>
<comment type="pathway">
    <text evidence="2">Isoprenoid biosynthesis.</text>
</comment>
<evidence type="ECO:0000256" key="3">
    <source>
        <dbReference type="ARBA" id="ARBA00006706"/>
    </source>
</evidence>
<dbReference type="GO" id="GO:0046872">
    <property type="term" value="F:metal ion binding"/>
    <property type="evidence" value="ECO:0007669"/>
    <property type="project" value="UniProtKB-KW"/>
</dbReference>
<accession>A0ABD3I5U0</accession>
<organism evidence="9 10">
    <name type="scientific">Riccia sorocarpa</name>
    <dbReference type="NCBI Taxonomy" id="122646"/>
    <lineage>
        <taxon>Eukaryota</taxon>
        <taxon>Viridiplantae</taxon>
        <taxon>Streptophyta</taxon>
        <taxon>Embryophyta</taxon>
        <taxon>Marchantiophyta</taxon>
        <taxon>Marchantiopsida</taxon>
        <taxon>Marchantiidae</taxon>
        <taxon>Marchantiales</taxon>
        <taxon>Ricciaceae</taxon>
        <taxon>Riccia</taxon>
    </lineage>
</organism>
<comment type="caution">
    <text evidence="9">The sequence shown here is derived from an EMBL/GenBank/DDBJ whole genome shotgun (WGS) entry which is preliminary data.</text>
</comment>
<keyword evidence="4 8" id="KW-0808">Transferase</keyword>
<evidence type="ECO:0000256" key="7">
    <source>
        <dbReference type="ARBA" id="ARBA00023229"/>
    </source>
</evidence>
<keyword evidence="5" id="KW-0479">Metal-binding</keyword>
<comment type="cofactor">
    <cofactor evidence="1">
        <name>Mg(2+)</name>
        <dbReference type="ChEBI" id="CHEBI:18420"/>
    </cofactor>
</comment>
<dbReference type="FunFam" id="1.10.600.10:FF:000001">
    <property type="entry name" value="Geranylgeranyl diphosphate synthase"/>
    <property type="match status" value="1"/>
</dbReference>
<dbReference type="GO" id="GO:0005737">
    <property type="term" value="C:cytoplasm"/>
    <property type="evidence" value="ECO:0007669"/>
    <property type="project" value="UniProtKB-ARBA"/>
</dbReference>
<evidence type="ECO:0000256" key="6">
    <source>
        <dbReference type="ARBA" id="ARBA00022842"/>
    </source>
</evidence>
<comment type="similarity">
    <text evidence="3 8">Belongs to the FPP/GGPP synthase family.</text>
</comment>